<comment type="caution">
    <text evidence="1">The sequence shown here is derived from an EMBL/GenBank/DDBJ whole genome shotgun (WGS) entry which is preliminary data.</text>
</comment>
<reference evidence="1 2" key="1">
    <citation type="submission" date="2023-01" db="EMBL/GenBank/DDBJ databases">
        <title>Novel species of the genus Vogesella isolated from rivers.</title>
        <authorList>
            <person name="Lu H."/>
        </authorList>
    </citation>
    <scope>NUCLEOTIDE SEQUENCE [LARGE SCALE GENOMIC DNA]</scope>
    <source>
        <strain evidence="1 2">DC21W</strain>
    </source>
</reference>
<sequence>MNSAARILAIYEQVIGYPDRSGTQFIQLWIHVFKLSENDEDGATAALMAFRAEIELAKTKLIEQGVPEPLFYESFARIKGIASATLLNQEWASHKRSLPSDVLLGLQWAAWALPKEEDELSAEELASLISDLESLQESIEASNLSMYVKDFVLRQIDLIRMALRQYRISGISPVETALETTYGAIRRNSPALTKQVENASTEDKMLLKRFETVLTKTAETAEKIDKVRKGGEVLAKISHVVGEAIGDVINFLT</sequence>
<keyword evidence="2" id="KW-1185">Reference proteome</keyword>
<gene>
    <name evidence="1" type="ORF">PQU95_05110</name>
</gene>
<evidence type="ECO:0000313" key="1">
    <source>
        <dbReference type="EMBL" id="MDC7716590.1"/>
    </source>
</evidence>
<protein>
    <submittedName>
        <fullName evidence="1">Uncharacterized protein</fullName>
    </submittedName>
</protein>
<organism evidence="1 2">
    <name type="scientific">Vogesella aquatica</name>
    <dbReference type="NCBI Taxonomy" id="2984206"/>
    <lineage>
        <taxon>Bacteria</taxon>
        <taxon>Pseudomonadati</taxon>
        <taxon>Pseudomonadota</taxon>
        <taxon>Betaproteobacteria</taxon>
        <taxon>Neisseriales</taxon>
        <taxon>Chromobacteriaceae</taxon>
        <taxon>Vogesella</taxon>
    </lineage>
</organism>
<proteinExistence type="predicted"/>
<evidence type="ECO:0000313" key="2">
    <source>
        <dbReference type="Proteomes" id="UP001219956"/>
    </source>
</evidence>
<name>A0ABT5IVJ4_9NEIS</name>
<accession>A0ABT5IVJ4</accession>
<dbReference type="Proteomes" id="UP001219956">
    <property type="component" value="Unassembled WGS sequence"/>
</dbReference>
<dbReference type="EMBL" id="JAQQLF010000005">
    <property type="protein sequence ID" value="MDC7716590.1"/>
    <property type="molecule type" value="Genomic_DNA"/>
</dbReference>
<dbReference type="RefSeq" id="WP_272750984.1">
    <property type="nucleotide sequence ID" value="NZ_JAQQLF010000005.1"/>
</dbReference>